<organism evidence="7 8">
    <name type="scientific">Sinomicrobium pectinilyticum</name>
    <dbReference type="NCBI Taxonomy" id="1084421"/>
    <lineage>
        <taxon>Bacteria</taxon>
        <taxon>Pseudomonadati</taxon>
        <taxon>Bacteroidota</taxon>
        <taxon>Flavobacteriia</taxon>
        <taxon>Flavobacteriales</taxon>
        <taxon>Flavobacteriaceae</taxon>
        <taxon>Sinomicrobium</taxon>
    </lineage>
</organism>
<name>A0A3N0F531_SINP1</name>
<keyword evidence="8" id="KW-1185">Reference proteome</keyword>
<keyword evidence="1 4" id="KW-0732">Signal</keyword>
<sequence length="1025" mass="113469">MRENLLLVLLAGLCINCAWGQELTVSGTITTADGEPIPFANIVVEGTATGTVANMDGAYSITAAPDAVLVFSYVGYSKQKVNVDSRTEINIQLEEDVAALDEVVVIGYGTQKKANLTGAVTSVSVDEVEGRALSSVDQLLQGKVAGMGVVQNSGRPGDDMAEIRIRGVSSIDNNNQPLVIIDGVQGSLNDVSPNDIASVSILKDAASAAIYGSRASAGVILIETKKGNGGSGELKVEYKGTFSVSQATRLPGIVDSWTYATLMNEARQNVGQPAAFTEESIEKYRSQTDPQYPNTDWYDVYFQQGTMQDHYVALRARGKNYGISNSISYKDQEGVLIGTGANRLSFNSNLWGNFFNNKVTVSIGANGYRDRVDELTDRTNTVMAQIAGMIPTTFVRSNDPETGEANLYGYPARYLAGKELGGGTKTLGNQLNTRASVEITPVKNLKGKVLMANNKLISHYENYSPEFYTAGDFLESSTNKRLSSLEKQSLQRDRNTLLLSLEYALSIGKHDMQFFAAHEKLETIYKRDDGSVRELSSNAPIFNFGDPNTFYLNSVANEFATASYFGRFNYAFDGKYLLEFNFRRDGSSRFAEGNKWGNFPSLSLAWRVSEEKFMEKLDFMSLKLRGSWGRLGNQNIWTPYAFADEMSGQEYYAFGNTIVPGRGTNLLANRSVRWETTEQVNIGFDLSLWNRLSLEADVFRKKTYDILARVTVPPSLGVSTLPYQNIGTMINKGVEVSVNYKSPYLADGFNYAVSANFTYLNNKLTDLGGLPFVDHTANTRSVVGHPFSSFYGYKTEGIYQVSDFIWQSDSDPAIPHAEREYILKDGYADQSGLMDNPAPGDIKLADTNGDKAITPDDRTLIGNPLPKYQYGFGIDLSYKRFGLNIIGQGVVGADAYMNGNVIAPFFNTQGPLSKEIANHHWTYENPSNKYQRLYVDKTRDALVTSYNIYDASYFRLKSVQFSYDLPDKFIQLYKVDRCRIFFNAENLLLLTPFVDGFDPERSYNNVTAAFHPQVSSYTIGLNLNF</sequence>
<comment type="subcellular location">
    <subcellularLocation>
        <location evidence="2">Cell outer membrane</location>
        <topology evidence="2">Multi-pass membrane protein</topology>
    </subcellularLocation>
</comment>
<dbReference type="FunFam" id="2.170.130.10:FF:000003">
    <property type="entry name" value="SusC/RagA family TonB-linked outer membrane protein"/>
    <property type="match status" value="1"/>
</dbReference>
<keyword evidence="2 3" id="KW-0472">Membrane</keyword>
<dbReference type="GO" id="GO:0015344">
    <property type="term" value="F:siderophore uptake transmembrane transporter activity"/>
    <property type="evidence" value="ECO:0007669"/>
    <property type="project" value="TreeGrafter"/>
</dbReference>
<dbReference type="EMBL" id="RJTM01000002">
    <property type="protein sequence ID" value="RNL95171.1"/>
    <property type="molecule type" value="Genomic_DNA"/>
</dbReference>
<evidence type="ECO:0000313" key="7">
    <source>
        <dbReference type="EMBL" id="RNL95171.1"/>
    </source>
</evidence>
<keyword evidence="7" id="KW-0675">Receptor</keyword>
<dbReference type="SUPFAM" id="SSF49464">
    <property type="entry name" value="Carboxypeptidase regulatory domain-like"/>
    <property type="match status" value="1"/>
</dbReference>
<dbReference type="InterPro" id="IPR039426">
    <property type="entry name" value="TonB-dep_rcpt-like"/>
</dbReference>
<gene>
    <name evidence="7" type="ORF">ED312_00805</name>
</gene>
<dbReference type="GO" id="GO:0044718">
    <property type="term" value="P:siderophore transmembrane transport"/>
    <property type="evidence" value="ECO:0007669"/>
    <property type="project" value="TreeGrafter"/>
</dbReference>
<comment type="caution">
    <text evidence="7">The sequence shown here is derived from an EMBL/GenBank/DDBJ whole genome shotgun (WGS) entry which is preliminary data.</text>
</comment>
<dbReference type="PROSITE" id="PS52016">
    <property type="entry name" value="TONB_DEPENDENT_REC_3"/>
    <property type="match status" value="1"/>
</dbReference>
<keyword evidence="2" id="KW-0812">Transmembrane</keyword>
<dbReference type="InterPro" id="IPR008969">
    <property type="entry name" value="CarboxyPept-like_regulatory"/>
</dbReference>
<keyword evidence="3" id="KW-0798">TonB box</keyword>
<accession>A0A3N0F531</accession>
<reference evidence="7 8" key="1">
    <citation type="submission" date="2018-10" db="EMBL/GenBank/DDBJ databases">
        <title>Sinomicrobium pectinilyticum sp. nov., a pectinase-producing bacterium isolated from alkaline and saline soil, and emended description of the genus Sinomicrobium.</title>
        <authorList>
            <person name="Cheng B."/>
            <person name="Li C."/>
            <person name="Lai Q."/>
            <person name="Du M."/>
            <person name="Shao Z."/>
            <person name="Xu P."/>
            <person name="Yang C."/>
        </authorList>
    </citation>
    <scope>NUCLEOTIDE SEQUENCE [LARGE SCALE GENOMIC DNA]</scope>
    <source>
        <strain evidence="7 8">5DNS001</strain>
    </source>
</reference>
<keyword evidence="2" id="KW-1134">Transmembrane beta strand</keyword>
<evidence type="ECO:0000256" key="4">
    <source>
        <dbReference type="SAM" id="SignalP"/>
    </source>
</evidence>
<feature type="domain" description="TonB-dependent receptor plug" evidence="6">
    <location>
        <begin position="113"/>
        <end position="219"/>
    </location>
</feature>
<keyword evidence="2" id="KW-0998">Cell outer membrane</keyword>
<evidence type="ECO:0000259" key="5">
    <source>
        <dbReference type="Pfam" id="PF00593"/>
    </source>
</evidence>
<dbReference type="SUPFAM" id="SSF56935">
    <property type="entry name" value="Porins"/>
    <property type="match status" value="1"/>
</dbReference>
<dbReference type="NCBIfam" id="TIGR04056">
    <property type="entry name" value="OMP_RagA_SusC"/>
    <property type="match status" value="1"/>
</dbReference>
<dbReference type="GO" id="GO:0009279">
    <property type="term" value="C:cell outer membrane"/>
    <property type="evidence" value="ECO:0007669"/>
    <property type="project" value="UniProtKB-SubCell"/>
</dbReference>
<dbReference type="OrthoDB" id="9768177at2"/>
<evidence type="ECO:0000259" key="6">
    <source>
        <dbReference type="Pfam" id="PF07715"/>
    </source>
</evidence>
<protein>
    <submittedName>
        <fullName evidence="7">TonB-dependent receptor</fullName>
    </submittedName>
</protein>
<dbReference type="PANTHER" id="PTHR30069:SF29">
    <property type="entry name" value="HEMOGLOBIN AND HEMOGLOBIN-HAPTOGLOBIN-BINDING PROTEIN 1-RELATED"/>
    <property type="match status" value="1"/>
</dbReference>
<dbReference type="InterPro" id="IPR037066">
    <property type="entry name" value="Plug_dom_sf"/>
</dbReference>
<feature type="signal peptide" evidence="4">
    <location>
        <begin position="1"/>
        <end position="20"/>
    </location>
</feature>
<dbReference type="Pfam" id="PF07715">
    <property type="entry name" value="Plug"/>
    <property type="match status" value="1"/>
</dbReference>
<keyword evidence="2" id="KW-0813">Transport</keyword>
<dbReference type="InterPro" id="IPR023997">
    <property type="entry name" value="TonB-dep_OMP_SusC/RagA_CS"/>
</dbReference>
<evidence type="ECO:0000256" key="2">
    <source>
        <dbReference type="PROSITE-ProRule" id="PRU01360"/>
    </source>
</evidence>
<dbReference type="NCBIfam" id="TIGR04057">
    <property type="entry name" value="SusC_RagA_signa"/>
    <property type="match status" value="1"/>
</dbReference>
<evidence type="ECO:0000256" key="1">
    <source>
        <dbReference type="ARBA" id="ARBA00022729"/>
    </source>
</evidence>
<dbReference type="AlphaFoldDB" id="A0A3N0F531"/>
<dbReference type="InterPro" id="IPR012910">
    <property type="entry name" value="Plug_dom"/>
</dbReference>
<feature type="chain" id="PRO_5018295500" evidence="4">
    <location>
        <begin position="21"/>
        <end position="1025"/>
    </location>
</feature>
<dbReference type="InterPro" id="IPR000531">
    <property type="entry name" value="Beta-barrel_TonB"/>
</dbReference>
<evidence type="ECO:0000313" key="8">
    <source>
        <dbReference type="Proteomes" id="UP000267469"/>
    </source>
</evidence>
<dbReference type="InterPro" id="IPR023996">
    <property type="entry name" value="TonB-dep_OMP_SusC/RagA"/>
</dbReference>
<dbReference type="Pfam" id="PF13715">
    <property type="entry name" value="CarbopepD_reg_2"/>
    <property type="match status" value="1"/>
</dbReference>
<dbReference type="Proteomes" id="UP000267469">
    <property type="component" value="Unassembled WGS sequence"/>
</dbReference>
<dbReference type="RefSeq" id="WP_123214083.1">
    <property type="nucleotide sequence ID" value="NZ_RJTM01000002.1"/>
</dbReference>
<proteinExistence type="inferred from homology"/>
<dbReference type="Gene3D" id="2.170.130.10">
    <property type="entry name" value="TonB-dependent receptor, plug domain"/>
    <property type="match status" value="1"/>
</dbReference>
<dbReference type="Pfam" id="PF00593">
    <property type="entry name" value="TonB_dep_Rec_b-barrel"/>
    <property type="match status" value="1"/>
</dbReference>
<dbReference type="Gene3D" id="2.60.40.1120">
    <property type="entry name" value="Carboxypeptidase-like, regulatory domain"/>
    <property type="match status" value="1"/>
</dbReference>
<feature type="domain" description="TonB-dependent receptor-like beta-barrel" evidence="5">
    <location>
        <begin position="459"/>
        <end position="987"/>
    </location>
</feature>
<dbReference type="PANTHER" id="PTHR30069">
    <property type="entry name" value="TONB-DEPENDENT OUTER MEMBRANE RECEPTOR"/>
    <property type="match status" value="1"/>
</dbReference>
<evidence type="ECO:0000256" key="3">
    <source>
        <dbReference type="RuleBase" id="RU003357"/>
    </source>
</evidence>
<comment type="similarity">
    <text evidence="2 3">Belongs to the TonB-dependent receptor family.</text>
</comment>